<dbReference type="CDD" id="cd17321">
    <property type="entry name" value="MFS_MMR_MDR_like"/>
    <property type="match status" value="1"/>
</dbReference>
<gene>
    <name evidence="8" type="ORF">QE405_003980</name>
</gene>
<comment type="subcellular location">
    <subcellularLocation>
        <location evidence="1">Cell membrane</location>
        <topology evidence="1">Multi-pass membrane protein</topology>
    </subcellularLocation>
</comment>
<keyword evidence="4 6" id="KW-0472">Membrane</keyword>
<feature type="region of interest" description="Disordered" evidence="5">
    <location>
        <begin position="1"/>
        <end position="30"/>
    </location>
</feature>
<dbReference type="Gene3D" id="1.20.1250.20">
    <property type="entry name" value="MFS general substrate transporter like domains"/>
    <property type="match status" value="1"/>
</dbReference>
<reference evidence="8" key="1">
    <citation type="submission" date="2023-07" db="EMBL/GenBank/DDBJ databases">
        <title>Functional and genomic diversity of the sorghum phyllosphere microbiome.</title>
        <authorList>
            <person name="Shade A."/>
        </authorList>
    </citation>
    <scope>NUCLEOTIDE SEQUENCE</scope>
    <source>
        <strain evidence="8">SORGH_AS_1067</strain>
    </source>
</reference>
<feature type="transmembrane region" description="Helical" evidence="6">
    <location>
        <begin position="130"/>
        <end position="152"/>
    </location>
</feature>
<feature type="transmembrane region" description="Helical" evidence="6">
    <location>
        <begin position="386"/>
        <end position="410"/>
    </location>
</feature>
<evidence type="ECO:0000256" key="4">
    <source>
        <dbReference type="ARBA" id="ARBA00023136"/>
    </source>
</evidence>
<dbReference type="Proteomes" id="UP001239215">
    <property type="component" value="Unassembled WGS sequence"/>
</dbReference>
<dbReference type="SUPFAM" id="SSF103473">
    <property type="entry name" value="MFS general substrate transporter"/>
    <property type="match status" value="1"/>
</dbReference>
<feature type="transmembrane region" description="Helical" evidence="6">
    <location>
        <begin position="254"/>
        <end position="274"/>
    </location>
</feature>
<feature type="transmembrane region" description="Helical" evidence="6">
    <location>
        <begin position="471"/>
        <end position="491"/>
    </location>
</feature>
<dbReference type="RefSeq" id="WP_307204689.1">
    <property type="nucleotide sequence ID" value="NZ_JAUTAN010000001.1"/>
</dbReference>
<evidence type="ECO:0000256" key="1">
    <source>
        <dbReference type="ARBA" id="ARBA00004651"/>
    </source>
</evidence>
<feature type="compositionally biased region" description="Low complexity" evidence="5">
    <location>
        <begin position="21"/>
        <end position="30"/>
    </location>
</feature>
<proteinExistence type="predicted"/>
<evidence type="ECO:0000313" key="9">
    <source>
        <dbReference type="Proteomes" id="UP001239215"/>
    </source>
</evidence>
<evidence type="ECO:0000256" key="6">
    <source>
        <dbReference type="SAM" id="Phobius"/>
    </source>
</evidence>
<feature type="transmembrane region" description="Helical" evidence="6">
    <location>
        <begin position="295"/>
        <end position="314"/>
    </location>
</feature>
<organism evidence="8 9">
    <name type="scientific">Nocardioides zeae</name>
    <dbReference type="NCBI Taxonomy" id="1457234"/>
    <lineage>
        <taxon>Bacteria</taxon>
        <taxon>Bacillati</taxon>
        <taxon>Actinomycetota</taxon>
        <taxon>Actinomycetes</taxon>
        <taxon>Propionibacteriales</taxon>
        <taxon>Nocardioidaceae</taxon>
        <taxon>Nocardioides</taxon>
    </lineage>
</organism>
<feature type="transmembrane region" description="Helical" evidence="6">
    <location>
        <begin position="192"/>
        <end position="210"/>
    </location>
</feature>
<feature type="transmembrane region" description="Helical" evidence="6">
    <location>
        <begin position="360"/>
        <end position="380"/>
    </location>
</feature>
<accession>A0AAJ1U264</accession>
<comment type="caution">
    <text evidence="8">The sequence shown here is derived from an EMBL/GenBank/DDBJ whole genome shotgun (WGS) entry which is preliminary data.</text>
</comment>
<dbReference type="EMBL" id="JAUTAN010000001">
    <property type="protein sequence ID" value="MDQ1106696.1"/>
    <property type="molecule type" value="Genomic_DNA"/>
</dbReference>
<keyword evidence="3 6" id="KW-1133">Transmembrane helix</keyword>
<dbReference type="InterPro" id="IPR036259">
    <property type="entry name" value="MFS_trans_sf"/>
</dbReference>
<feature type="transmembrane region" description="Helical" evidence="6">
    <location>
        <begin position="431"/>
        <end position="451"/>
    </location>
</feature>
<name>A0AAJ1U264_9ACTN</name>
<dbReference type="GO" id="GO:0022857">
    <property type="term" value="F:transmembrane transporter activity"/>
    <property type="evidence" value="ECO:0007669"/>
    <property type="project" value="InterPro"/>
</dbReference>
<dbReference type="Pfam" id="PF07690">
    <property type="entry name" value="MFS_1"/>
    <property type="match status" value="1"/>
</dbReference>
<feature type="transmembrane region" description="Helical" evidence="6">
    <location>
        <begin position="326"/>
        <end position="348"/>
    </location>
</feature>
<dbReference type="GO" id="GO:0005886">
    <property type="term" value="C:plasma membrane"/>
    <property type="evidence" value="ECO:0007669"/>
    <property type="project" value="UniProtKB-SubCell"/>
</dbReference>
<protein>
    <submittedName>
        <fullName evidence="8">MFS family permease</fullName>
    </submittedName>
</protein>
<dbReference type="Gene3D" id="1.20.1720.10">
    <property type="entry name" value="Multidrug resistance protein D"/>
    <property type="match status" value="1"/>
</dbReference>
<feature type="transmembrane region" description="Helical" evidence="6">
    <location>
        <begin position="35"/>
        <end position="62"/>
    </location>
</feature>
<dbReference type="PANTHER" id="PTHR42718">
    <property type="entry name" value="MAJOR FACILITATOR SUPERFAMILY MULTIDRUG TRANSPORTER MFSC"/>
    <property type="match status" value="1"/>
</dbReference>
<feature type="transmembrane region" description="Helical" evidence="6">
    <location>
        <begin position="105"/>
        <end position="124"/>
    </location>
</feature>
<dbReference type="InterPro" id="IPR020846">
    <property type="entry name" value="MFS_dom"/>
</dbReference>
<feature type="compositionally biased region" description="Low complexity" evidence="5">
    <location>
        <begin position="1"/>
        <end position="11"/>
    </location>
</feature>
<evidence type="ECO:0000259" key="7">
    <source>
        <dbReference type="PROSITE" id="PS50850"/>
    </source>
</evidence>
<dbReference type="AlphaFoldDB" id="A0AAJ1U264"/>
<dbReference type="InterPro" id="IPR011701">
    <property type="entry name" value="MFS"/>
</dbReference>
<dbReference type="PRINTS" id="PR01036">
    <property type="entry name" value="TCRTETB"/>
</dbReference>
<feature type="domain" description="Major facilitator superfamily (MFS) profile" evidence="7">
    <location>
        <begin position="39"/>
        <end position="495"/>
    </location>
</feature>
<feature type="transmembrane region" description="Helical" evidence="6">
    <location>
        <begin position="231"/>
        <end position="248"/>
    </location>
</feature>
<feature type="transmembrane region" description="Helical" evidence="6">
    <location>
        <begin position="164"/>
        <end position="186"/>
    </location>
</feature>
<sequence length="500" mass="51279">MTAVPTPTTTPSAPPSPAPSAPSTQSRPRPTSLRAAAPALLALCLTMLVEMVDNSILTVALPTIGRDLAVGPTGLQWIVGAYALTFGGLLLIGGTLGDLLGRRRMLLVGLTGFGLSSLLVLAATEAWQLIAVRALCGVFAALIAPGTMSLMFRLFDDEQLRRRAIGLIVSVAMLGVVVGPVLGGLAVTHLPWQVLLVVNAPVAVVAWWGVRRGIPADDPADLRVGGADVPGALLSVATLGLGLLTLTLAVDEGWYAPVTLVVAAGAVTAATGFVQRERRAAHPMLDLRLFTLPTVRGSALLQSGVMVAMVGVSFSATQLFQYAWGWSPVVAGFGTLPMVAGMFLAGPLTDRLVDRVGHRLTAVAGSSLLVVALLVLVVALDAGYPVFAVGLGLLAVAMRLVVTTSAVALVEALPESHTSLGSALNDTAQEVGNSLGVAVVGTVTAAVMGSTLPLGAWSSAVTDEFLDSQRIGFAILAGLVAVITVVGARTLTDSRSTEEH</sequence>
<evidence type="ECO:0000256" key="3">
    <source>
        <dbReference type="ARBA" id="ARBA00022989"/>
    </source>
</evidence>
<evidence type="ECO:0000256" key="5">
    <source>
        <dbReference type="SAM" id="MobiDB-lite"/>
    </source>
</evidence>
<evidence type="ECO:0000313" key="8">
    <source>
        <dbReference type="EMBL" id="MDQ1106696.1"/>
    </source>
</evidence>
<dbReference type="PROSITE" id="PS50850">
    <property type="entry name" value="MFS"/>
    <property type="match status" value="1"/>
</dbReference>
<evidence type="ECO:0000256" key="2">
    <source>
        <dbReference type="ARBA" id="ARBA00022692"/>
    </source>
</evidence>
<keyword evidence="2 6" id="KW-0812">Transmembrane</keyword>
<feature type="transmembrane region" description="Helical" evidence="6">
    <location>
        <begin position="74"/>
        <end position="93"/>
    </location>
</feature>
<dbReference type="PANTHER" id="PTHR42718:SF35">
    <property type="entry name" value="BLL0718 PROTEIN"/>
    <property type="match status" value="1"/>
</dbReference>